<dbReference type="EMBL" id="JAQHRD010000006">
    <property type="protein sequence ID" value="KAJ6440206.1"/>
    <property type="molecule type" value="Genomic_DNA"/>
</dbReference>
<organism evidence="1 2">
    <name type="scientific">Purpureocillium lavendulum</name>
    <dbReference type="NCBI Taxonomy" id="1247861"/>
    <lineage>
        <taxon>Eukaryota</taxon>
        <taxon>Fungi</taxon>
        <taxon>Dikarya</taxon>
        <taxon>Ascomycota</taxon>
        <taxon>Pezizomycotina</taxon>
        <taxon>Sordariomycetes</taxon>
        <taxon>Hypocreomycetidae</taxon>
        <taxon>Hypocreales</taxon>
        <taxon>Ophiocordycipitaceae</taxon>
        <taxon>Purpureocillium</taxon>
    </lineage>
</organism>
<evidence type="ECO:0000313" key="1">
    <source>
        <dbReference type="EMBL" id="KAJ6440206.1"/>
    </source>
</evidence>
<protein>
    <submittedName>
        <fullName evidence="1">Beta-calactosidase</fullName>
    </submittedName>
</protein>
<sequence length="370" mass="41224">MRFWTTVAVSDEFAASVLSTYFELNHPVLGLFDADLFLDDFINLRQDFCSAFLVNALLALNAFYYQADRIKFRVPFPLLSFDDTGGGGPSGEADLQRLEKPLFMPGTLANLSGLWRILQDVADAYFSRDTGLQPAHDTVPISFAESRYQDLLRWATACRDDLFLEEPEYVLILQVLFHCATLDIFAPFAKGSGAYRIRHFTSDDSSVDSVIRASILQLQRILVSCRVEKKKLLLMAHTNAAILHVSNAMLRMAGEGNVDKADCQAHFDLCIANCTEMYTCFPVFASVGRGLLAMAMRDRFLDGGRAKELIAALEARGQHHDGTARKTLGSFTIDFDLAMREPNNARAVVLAARFDELILLSELTTGTYES</sequence>
<comment type="caution">
    <text evidence="1">The sequence shown here is derived from an EMBL/GenBank/DDBJ whole genome shotgun (WGS) entry which is preliminary data.</text>
</comment>
<keyword evidence="2" id="KW-1185">Reference proteome</keyword>
<evidence type="ECO:0000313" key="2">
    <source>
        <dbReference type="Proteomes" id="UP001163105"/>
    </source>
</evidence>
<gene>
    <name evidence="1" type="ORF">O9K51_08097</name>
</gene>
<reference evidence="1" key="1">
    <citation type="submission" date="2023-01" db="EMBL/GenBank/DDBJ databases">
        <title>The growth and conidiation of Purpureocillium lavendulum are regulated by nitrogen source and histone H3K14 acetylation.</title>
        <authorList>
            <person name="Tang P."/>
            <person name="Han J."/>
            <person name="Zhang C."/>
            <person name="Tang P."/>
            <person name="Qi F."/>
            <person name="Zhang K."/>
            <person name="Liang L."/>
        </authorList>
    </citation>
    <scope>NUCLEOTIDE SEQUENCE</scope>
    <source>
        <strain evidence="1">YMF1.00683</strain>
    </source>
</reference>
<dbReference type="InterPro" id="IPR053187">
    <property type="entry name" value="Notoamide_regulator"/>
</dbReference>
<dbReference type="PANTHER" id="PTHR47256:SF1">
    <property type="entry name" value="ZN(II)2CYS6 TRANSCRIPTION FACTOR (EUROFUNG)"/>
    <property type="match status" value="1"/>
</dbReference>
<dbReference type="PANTHER" id="PTHR47256">
    <property type="entry name" value="ZN(II)2CYS6 TRANSCRIPTION FACTOR (EUROFUNG)-RELATED"/>
    <property type="match status" value="1"/>
</dbReference>
<proteinExistence type="predicted"/>
<dbReference type="Proteomes" id="UP001163105">
    <property type="component" value="Unassembled WGS sequence"/>
</dbReference>
<name>A0AB34FMZ1_9HYPO</name>
<accession>A0AB34FMZ1</accession>
<dbReference type="AlphaFoldDB" id="A0AB34FMZ1"/>